<dbReference type="Pfam" id="PF12864">
    <property type="entry name" value="DUF3822"/>
    <property type="match status" value="1"/>
</dbReference>
<comment type="caution">
    <text evidence="1">The sequence shown here is derived from an EMBL/GenBank/DDBJ whole genome shotgun (WGS) entry which is preliminary data.</text>
</comment>
<dbReference type="AlphaFoldDB" id="A0A7X0J518"/>
<accession>A0A7X0J518</accession>
<gene>
    <name evidence="1" type="ORF">HDF25_002091</name>
</gene>
<evidence type="ECO:0008006" key="3">
    <source>
        <dbReference type="Google" id="ProtNLM"/>
    </source>
</evidence>
<protein>
    <recommendedName>
        <fullName evidence="3">DUF3822 family protein</fullName>
    </recommendedName>
</protein>
<organism evidence="1 2">
    <name type="scientific">Pedobacter cryoconitis</name>
    <dbReference type="NCBI Taxonomy" id="188932"/>
    <lineage>
        <taxon>Bacteria</taxon>
        <taxon>Pseudomonadati</taxon>
        <taxon>Bacteroidota</taxon>
        <taxon>Sphingobacteriia</taxon>
        <taxon>Sphingobacteriales</taxon>
        <taxon>Sphingobacteriaceae</taxon>
        <taxon>Pedobacter</taxon>
    </lineage>
</organism>
<dbReference type="Gene3D" id="3.30.420.260">
    <property type="match status" value="1"/>
</dbReference>
<evidence type="ECO:0000313" key="1">
    <source>
        <dbReference type="EMBL" id="MBB6499947.1"/>
    </source>
</evidence>
<dbReference type="RefSeq" id="WP_184624671.1">
    <property type="nucleotide sequence ID" value="NZ_JACHCC010000005.1"/>
</dbReference>
<dbReference type="EMBL" id="JACHCC010000005">
    <property type="protein sequence ID" value="MBB6499947.1"/>
    <property type="molecule type" value="Genomic_DNA"/>
</dbReference>
<dbReference type="InterPro" id="IPR024213">
    <property type="entry name" value="DUF3822"/>
</dbReference>
<dbReference type="Proteomes" id="UP000521017">
    <property type="component" value="Unassembled WGS sequence"/>
</dbReference>
<sequence>MNNSKNSILLVDPEFDPNTASDCNLLLKITGDSFSYAIIDKHSKQLKAVFDQQECEDINVELATVLKKDSYLNLPFREIKVSVYTPNTIAVPNEFFCTQDLNAYANFFNEEQSDTLYTRSFARFGFTSVFNLEKFAEQTLNTFLASAARYEQNAPVLALGSGIEHTALLLDFTTGSFNALLLDEGKMRFQNTFQTENPEEFNYFLLLLIQELQLDAKNLPVLVSGIIHQHDGYHTCLHKYFNHIHFNLPPAGDIDHAILDDMPAHYYSSLLALDLCV</sequence>
<name>A0A7X0J518_9SPHI</name>
<dbReference type="CDD" id="cd24013">
    <property type="entry name" value="ASKHA_ATPase_BT3980-like"/>
    <property type="match status" value="1"/>
</dbReference>
<proteinExistence type="predicted"/>
<evidence type="ECO:0000313" key="2">
    <source>
        <dbReference type="Proteomes" id="UP000521017"/>
    </source>
</evidence>
<reference evidence="1 2" key="1">
    <citation type="submission" date="2020-08" db="EMBL/GenBank/DDBJ databases">
        <title>Genomic Encyclopedia of Type Strains, Phase IV (KMG-V): Genome sequencing to study the core and pangenomes of soil and plant-associated prokaryotes.</title>
        <authorList>
            <person name="Whitman W."/>
        </authorList>
    </citation>
    <scope>NUCLEOTIDE SEQUENCE [LARGE SCALE GENOMIC DNA]</scope>
    <source>
        <strain evidence="1 2">M2T3</strain>
    </source>
</reference>
<dbReference type="Gene3D" id="3.30.420.250">
    <property type="match status" value="1"/>
</dbReference>